<organism evidence="4 5">
    <name type="scientific">Lodderomyces beijingensis</name>
    <dbReference type="NCBI Taxonomy" id="1775926"/>
    <lineage>
        <taxon>Eukaryota</taxon>
        <taxon>Fungi</taxon>
        <taxon>Dikarya</taxon>
        <taxon>Ascomycota</taxon>
        <taxon>Saccharomycotina</taxon>
        <taxon>Pichiomycetes</taxon>
        <taxon>Debaryomycetaceae</taxon>
        <taxon>Candida/Lodderomyces clade</taxon>
        <taxon>Lodderomyces</taxon>
    </lineage>
</organism>
<sequence length="269" mass="30975">MSRADYLSKYLSGSNDDDLKKKSSKRKKKTTKASDLSNPSSNLNIAKPFFSPPSYSSTRETDSPDDVNHAGGEEEGDDDDDESRPVVVKMNVRENKGFKRIDNGTVVSKSSTRDEVIKPSPPPRNQDTVYRDSSGRVVDIEEAAREFHQRQDEAKRRREKTEVRTLKHDQLQQESHDFKQRRNGLNFEDPVAAFSEHVQEYEDEDKSRFVYNKGISPPNRFDVPAGFFWDGVDRSNGFESLMLRKLNESSYEKMKLKMDKDYDLEDLDS</sequence>
<dbReference type="InterPro" id="IPR051112">
    <property type="entry name" value="CWC26_splicing_factor"/>
</dbReference>
<dbReference type="PANTHER" id="PTHR31809:SF0">
    <property type="entry name" value="BUD13 HOMOLOG"/>
    <property type="match status" value="1"/>
</dbReference>
<evidence type="ECO:0000256" key="2">
    <source>
        <dbReference type="ARBA" id="ARBA00020644"/>
    </source>
</evidence>
<feature type="compositionally biased region" description="Basic and acidic residues" evidence="3">
    <location>
        <begin position="59"/>
        <end position="72"/>
    </location>
</feature>
<feature type="compositionally biased region" description="Basic residues" evidence="3">
    <location>
        <begin position="22"/>
        <end position="31"/>
    </location>
</feature>
<dbReference type="RefSeq" id="XP_066828443.1">
    <property type="nucleotide sequence ID" value="XM_066971401.1"/>
</dbReference>
<feature type="compositionally biased region" description="Acidic residues" evidence="3">
    <location>
        <begin position="73"/>
        <end position="82"/>
    </location>
</feature>
<name>A0ABP0ZJG2_9ASCO</name>
<proteinExistence type="inferred from homology"/>
<dbReference type="GeneID" id="92206701"/>
<feature type="compositionally biased region" description="Basic and acidic residues" evidence="3">
    <location>
        <begin position="129"/>
        <end position="180"/>
    </location>
</feature>
<evidence type="ECO:0000256" key="3">
    <source>
        <dbReference type="SAM" id="MobiDB-lite"/>
    </source>
</evidence>
<evidence type="ECO:0000313" key="4">
    <source>
        <dbReference type="EMBL" id="CAK9437054.1"/>
    </source>
</evidence>
<keyword evidence="5" id="KW-1185">Reference proteome</keyword>
<dbReference type="Pfam" id="PF09736">
    <property type="entry name" value="Bud13"/>
    <property type="match status" value="1"/>
</dbReference>
<evidence type="ECO:0000313" key="5">
    <source>
        <dbReference type="Proteomes" id="UP001497383"/>
    </source>
</evidence>
<dbReference type="Proteomes" id="UP001497383">
    <property type="component" value="Chromosome 2"/>
</dbReference>
<protein>
    <recommendedName>
        <fullName evidence="2">Pre-mRNA-splicing factor CWC26</fullName>
    </recommendedName>
</protein>
<accession>A0ABP0ZJG2</accession>
<dbReference type="EMBL" id="OZ022406">
    <property type="protein sequence ID" value="CAK9437054.1"/>
    <property type="molecule type" value="Genomic_DNA"/>
</dbReference>
<feature type="region of interest" description="Disordered" evidence="3">
    <location>
        <begin position="1"/>
        <end position="183"/>
    </location>
</feature>
<comment type="similarity">
    <text evidence="1">Belongs to the CWC26 family.</text>
</comment>
<evidence type="ECO:0000256" key="1">
    <source>
        <dbReference type="ARBA" id="ARBA00011069"/>
    </source>
</evidence>
<dbReference type="InterPro" id="IPR018609">
    <property type="entry name" value="Bud13"/>
</dbReference>
<feature type="compositionally biased region" description="Basic and acidic residues" evidence="3">
    <location>
        <begin position="91"/>
        <end position="102"/>
    </location>
</feature>
<reference evidence="4 5" key="1">
    <citation type="submission" date="2024-03" db="EMBL/GenBank/DDBJ databases">
        <authorList>
            <person name="Brejova B."/>
        </authorList>
    </citation>
    <scope>NUCLEOTIDE SEQUENCE [LARGE SCALE GENOMIC DNA]</scope>
    <source>
        <strain evidence="4 5">CBS 14171</strain>
    </source>
</reference>
<gene>
    <name evidence="4" type="ORF">LODBEIA_P15050</name>
</gene>
<feature type="compositionally biased region" description="Polar residues" evidence="3">
    <location>
        <begin position="33"/>
        <end position="44"/>
    </location>
</feature>
<dbReference type="PANTHER" id="PTHR31809">
    <property type="entry name" value="BUD13 HOMOLOG"/>
    <property type="match status" value="1"/>
</dbReference>